<evidence type="ECO:0000313" key="1">
    <source>
        <dbReference type="EMBL" id="VVC04446.1"/>
    </source>
</evidence>
<sequence>MKLLIFGLILILTGTLFAGCASDAYGKACASCPFDSQGKMDQNCYGGYKASGITCTSTSYPIMSGKYAEGKCSAVDECTSELSSCTAQYQSGNDKTDCQEGSLSICFAAADSCMKSAAVKCGEIESPCATPAAGFVVLFGMLGFLKIRKN</sequence>
<evidence type="ECO:0000313" key="2">
    <source>
        <dbReference type="Proteomes" id="UP000789941"/>
    </source>
</evidence>
<dbReference type="AlphaFoldDB" id="A0A5E4LX40"/>
<reference evidence="1 2" key="1">
    <citation type="submission" date="2019-08" db="EMBL/GenBank/DDBJ databases">
        <authorList>
            <person name="Vazquez-Campos X."/>
        </authorList>
    </citation>
    <scope>NUCLEOTIDE SEQUENCE [LARGE SCALE GENOMIC DNA]</scope>
    <source>
        <strain evidence="1">LFW-283_2</strain>
    </source>
</reference>
<accession>A0A5E4LX40</accession>
<proteinExistence type="predicted"/>
<gene>
    <name evidence="1" type="ORF">LFW2832_00957</name>
</gene>
<name>A0A5E4LX40_9ARCH</name>
<dbReference type="Proteomes" id="UP000789941">
    <property type="component" value="Unassembled WGS sequence"/>
</dbReference>
<protein>
    <submittedName>
        <fullName evidence="1">Uncharacterized protein</fullName>
    </submittedName>
</protein>
<comment type="caution">
    <text evidence="1">The sequence shown here is derived from an EMBL/GenBank/DDBJ whole genome shotgun (WGS) entry which is preliminary data.</text>
</comment>
<organism evidence="1 2">
    <name type="scientific">Candidatus Bilamarchaeum dharawalense</name>
    <dbReference type="NCBI Taxonomy" id="2885759"/>
    <lineage>
        <taxon>Archaea</taxon>
        <taxon>Candidatus Micrarchaeota</taxon>
        <taxon>Candidatus Micrarchaeia</taxon>
        <taxon>Candidatus Anstonellales</taxon>
        <taxon>Candidatus Bilamarchaeaceae</taxon>
        <taxon>Candidatus Bilamarchaeum</taxon>
    </lineage>
</organism>
<dbReference type="EMBL" id="CABMJJ010000009">
    <property type="protein sequence ID" value="VVC04446.1"/>
    <property type="molecule type" value="Genomic_DNA"/>
</dbReference>
<dbReference type="PROSITE" id="PS51257">
    <property type="entry name" value="PROKAR_LIPOPROTEIN"/>
    <property type="match status" value="1"/>
</dbReference>